<reference evidence="1" key="1">
    <citation type="submission" date="2018-02" db="EMBL/GenBank/DDBJ databases">
        <title>Rhizophora mucronata_Transcriptome.</title>
        <authorList>
            <person name="Meera S.P."/>
            <person name="Sreeshan A."/>
            <person name="Augustine A."/>
        </authorList>
    </citation>
    <scope>NUCLEOTIDE SEQUENCE</scope>
    <source>
        <tissue evidence="1">Leaf</tissue>
    </source>
</reference>
<sequence length="24" mass="2864">MDYVVEISFSQCYHCCMWKCGALF</sequence>
<dbReference type="AlphaFoldDB" id="A0A2P2PB76"/>
<proteinExistence type="predicted"/>
<name>A0A2P2PB76_RHIMU</name>
<evidence type="ECO:0000313" key="1">
    <source>
        <dbReference type="EMBL" id="MBX51995.1"/>
    </source>
</evidence>
<organism evidence="1">
    <name type="scientific">Rhizophora mucronata</name>
    <name type="common">Asiatic mangrove</name>
    <dbReference type="NCBI Taxonomy" id="61149"/>
    <lineage>
        <taxon>Eukaryota</taxon>
        <taxon>Viridiplantae</taxon>
        <taxon>Streptophyta</taxon>
        <taxon>Embryophyta</taxon>
        <taxon>Tracheophyta</taxon>
        <taxon>Spermatophyta</taxon>
        <taxon>Magnoliopsida</taxon>
        <taxon>eudicotyledons</taxon>
        <taxon>Gunneridae</taxon>
        <taxon>Pentapetalae</taxon>
        <taxon>rosids</taxon>
        <taxon>fabids</taxon>
        <taxon>Malpighiales</taxon>
        <taxon>Rhizophoraceae</taxon>
        <taxon>Rhizophora</taxon>
    </lineage>
</organism>
<accession>A0A2P2PB76</accession>
<dbReference type="EMBL" id="GGEC01071511">
    <property type="protein sequence ID" value="MBX51995.1"/>
    <property type="molecule type" value="Transcribed_RNA"/>
</dbReference>
<protein>
    <submittedName>
        <fullName evidence="1">Uncharacterized protein</fullName>
    </submittedName>
</protein>